<comment type="caution">
    <text evidence="1">The sequence shown here is derived from an EMBL/GenBank/DDBJ whole genome shotgun (WGS) entry which is preliminary data.</text>
</comment>
<accession>A0A9X0D7W6</accession>
<dbReference type="OrthoDB" id="10655672at2759"/>
<evidence type="ECO:0000313" key="2">
    <source>
        <dbReference type="Proteomes" id="UP001163046"/>
    </source>
</evidence>
<evidence type="ECO:0000313" key="1">
    <source>
        <dbReference type="EMBL" id="KAJ7390090.1"/>
    </source>
</evidence>
<dbReference type="Proteomes" id="UP001163046">
    <property type="component" value="Unassembled WGS sequence"/>
</dbReference>
<dbReference type="EMBL" id="MU825420">
    <property type="protein sequence ID" value="KAJ7390090.1"/>
    <property type="molecule type" value="Genomic_DNA"/>
</dbReference>
<dbReference type="AlphaFoldDB" id="A0A9X0D7W6"/>
<protein>
    <submittedName>
        <fullName evidence="1">Uncharacterized protein</fullName>
    </submittedName>
</protein>
<dbReference type="Gene3D" id="2.60.120.200">
    <property type="match status" value="1"/>
</dbReference>
<dbReference type="SUPFAM" id="SSF49899">
    <property type="entry name" value="Concanavalin A-like lectins/glucanases"/>
    <property type="match status" value="1"/>
</dbReference>
<reference evidence="1" key="1">
    <citation type="submission" date="2023-01" db="EMBL/GenBank/DDBJ databases">
        <title>Genome assembly of the deep-sea coral Lophelia pertusa.</title>
        <authorList>
            <person name="Herrera S."/>
            <person name="Cordes E."/>
        </authorList>
    </citation>
    <scope>NUCLEOTIDE SEQUENCE</scope>
    <source>
        <strain evidence="1">USNM1676648</strain>
        <tissue evidence="1">Polyp</tissue>
    </source>
</reference>
<keyword evidence="2" id="KW-1185">Reference proteome</keyword>
<sequence>MCGSKCNHPEGRCDEITGKCICDGEGRNVEWCLEGEPKKIFNLYKDAASYWALDSVEDLKDRARLGWGTAHGEVTLVPKGLSGHALQLDGVSGWIDLGDLGPACAEANCSEDFSISMWMKYYPKESEEDQSFLTFSKYTNTYDQSLISPCDINVFSSSHVMRIKKTNENL</sequence>
<gene>
    <name evidence="1" type="ORF">OS493_027120</name>
</gene>
<organism evidence="1 2">
    <name type="scientific">Desmophyllum pertusum</name>
    <dbReference type="NCBI Taxonomy" id="174260"/>
    <lineage>
        <taxon>Eukaryota</taxon>
        <taxon>Metazoa</taxon>
        <taxon>Cnidaria</taxon>
        <taxon>Anthozoa</taxon>
        <taxon>Hexacorallia</taxon>
        <taxon>Scleractinia</taxon>
        <taxon>Caryophylliina</taxon>
        <taxon>Caryophylliidae</taxon>
        <taxon>Desmophyllum</taxon>
    </lineage>
</organism>
<dbReference type="InterPro" id="IPR013320">
    <property type="entry name" value="ConA-like_dom_sf"/>
</dbReference>
<proteinExistence type="predicted"/>
<name>A0A9X0D7W6_9CNID</name>